<dbReference type="EMBL" id="JWZT01005657">
    <property type="protein sequence ID" value="KII60384.1"/>
    <property type="molecule type" value="Genomic_DNA"/>
</dbReference>
<reference evidence="1 2" key="1">
    <citation type="journal article" date="2014" name="Genome Biol. Evol.">
        <title>The genome of the myxosporean Thelohanellus kitauei shows adaptations to nutrient acquisition within its fish host.</title>
        <authorList>
            <person name="Yang Y."/>
            <person name="Xiong J."/>
            <person name="Zhou Z."/>
            <person name="Huo F."/>
            <person name="Miao W."/>
            <person name="Ran C."/>
            <person name="Liu Y."/>
            <person name="Zhang J."/>
            <person name="Feng J."/>
            <person name="Wang M."/>
            <person name="Wang M."/>
            <person name="Wang L."/>
            <person name="Yao B."/>
        </authorList>
    </citation>
    <scope>NUCLEOTIDE SEQUENCE [LARGE SCALE GENOMIC DNA]</scope>
    <source>
        <strain evidence="1">Wuqing</strain>
    </source>
</reference>
<comment type="caution">
    <text evidence="1">The sequence shown here is derived from an EMBL/GenBank/DDBJ whole genome shotgun (WGS) entry which is preliminary data.</text>
</comment>
<protein>
    <submittedName>
        <fullName evidence="1">Uncharacterized protein</fullName>
    </submittedName>
</protein>
<evidence type="ECO:0000313" key="2">
    <source>
        <dbReference type="Proteomes" id="UP000031668"/>
    </source>
</evidence>
<sequence length="116" mass="13853">MNFPKRHKVDGQRYINEDWMSKYFVTCFRFERVKHDLPLIDKTVRPLQYAIITTRMKKREIFGTKLLKPKEFLRKDKIEQKTATRVNFVVTCIIVKVSKLLCIGVFVKHCILDVGY</sequence>
<keyword evidence="2" id="KW-1185">Reference proteome</keyword>
<evidence type="ECO:0000313" key="1">
    <source>
        <dbReference type="EMBL" id="KII60384.1"/>
    </source>
</evidence>
<organism evidence="1 2">
    <name type="scientific">Thelohanellus kitauei</name>
    <name type="common">Myxosporean</name>
    <dbReference type="NCBI Taxonomy" id="669202"/>
    <lineage>
        <taxon>Eukaryota</taxon>
        <taxon>Metazoa</taxon>
        <taxon>Cnidaria</taxon>
        <taxon>Myxozoa</taxon>
        <taxon>Myxosporea</taxon>
        <taxon>Bivalvulida</taxon>
        <taxon>Platysporina</taxon>
        <taxon>Myxobolidae</taxon>
        <taxon>Thelohanellus</taxon>
    </lineage>
</organism>
<dbReference type="Proteomes" id="UP000031668">
    <property type="component" value="Unassembled WGS sequence"/>
</dbReference>
<dbReference type="AlphaFoldDB" id="A0A0C2M7P9"/>
<accession>A0A0C2M7P9</accession>
<gene>
    <name evidence="1" type="ORF">RF11_15744</name>
</gene>
<name>A0A0C2M7P9_THEKT</name>
<proteinExistence type="predicted"/>